<dbReference type="InterPro" id="IPR003004">
    <property type="entry name" value="GspF/PilC"/>
</dbReference>
<evidence type="ECO:0000256" key="7">
    <source>
        <dbReference type="SAM" id="Phobius"/>
    </source>
</evidence>
<dbReference type="AlphaFoldDB" id="A0A9X4XDQ6"/>
<evidence type="ECO:0000256" key="2">
    <source>
        <dbReference type="ARBA" id="ARBA00005745"/>
    </source>
</evidence>
<dbReference type="PANTHER" id="PTHR30012:SF0">
    <property type="entry name" value="TYPE II SECRETION SYSTEM PROTEIN F-RELATED"/>
    <property type="match status" value="1"/>
</dbReference>
<keyword evidence="4 7" id="KW-0812">Transmembrane</keyword>
<feature type="transmembrane region" description="Helical" evidence="7">
    <location>
        <begin position="99"/>
        <end position="120"/>
    </location>
</feature>
<evidence type="ECO:0000256" key="1">
    <source>
        <dbReference type="ARBA" id="ARBA00004651"/>
    </source>
</evidence>
<feature type="transmembrane region" description="Helical" evidence="7">
    <location>
        <begin position="140"/>
        <end position="165"/>
    </location>
</feature>
<evidence type="ECO:0000313" key="9">
    <source>
        <dbReference type="EMBL" id="MTK21416.1"/>
    </source>
</evidence>
<dbReference type="EMBL" id="WMQE01000016">
    <property type="protein sequence ID" value="MTK21416.1"/>
    <property type="molecule type" value="Genomic_DNA"/>
</dbReference>
<keyword evidence="6 7" id="KW-0472">Membrane</keyword>
<organism evidence="9 10">
    <name type="scientific">Turicibacter sanguinis</name>
    <dbReference type="NCBI Taxonomy" id="154288"/>
    <lineage>
        <taxon>Bacteria</taxon>
        <taxon>Bacillati</taxon>
        <taxon>Bacillota</taxon>
        <taxon>Erysipelotrichia</taxon>
        <taxon>Erysipelotrichales</taxon>
        <taxon>Turicibacteraceae</taxon>
        <taxon>Turicibacter</taxon>
    </lineage>
</organism>
<evidence type="ECO:0000256" key="5">
    <source>
        <dbReference type="ARBA" id="ARBA00022989"/>
    </source>
</evidence>
<protein>
    <submittedName>
        <fullName evidence="9">Type II secretion protein F</fullName>
    </submittedName>
</protein>
<dbReference type="InterPro" id="IPR018076">
    <property type="entry name" value="T2SS_GspF_dom"/>
</dbReference>
<reference evidence="9 10" key="1">
    <citation type="journal article" date="2019" name="Nat. Med.">
        <title>A library of human gut bacterial isolates paired with longitudinal multiomics data enables mechanistic microbiome research.</title>
        <authorList>
            <person name="Poyet M."/>
            <person name="Groussin M."/>
            <person name="Gibbons S.M."/>
            <person name="Avila-Pacheco J."/>
            <person name="Jiang X."/>
            <person name="Kearney S.M."/>
            <person name="Perrotta A.R."/>
            <person name="Berdy B."/>
            <person name="Zhao S."/>
            <person name="Lieberman T.D."/>
            <person name="Swanson P.K."/>
            <person name="Smith M."/>
            <person name="Roesemann S."/>
            <person name="Alexander J.E."/>
            <person name="Rich S.A."/>
            <person name="Livny J."/>
            <person name="Vlamakis H."/>
            <person name="Clish C."/>
            <person name="Bullock K."/>
            <person name="Deik A."/>
            <person name="Scott J."/>
            <person name="Pierce K.A."/>
            <person name="Xavier R.J."/>
            <person name="Alm E.J."/>
        </authorList>
    </citation>
    <scope>NUCLEOTIDE SEQUENCE [LARGE SCALE GENOMIC DNA]</scope>
    <source>
        <strain evidence="9 10">BIOML-A198</strain>
    </source>
</reference>
<feature type="domain" description="Type II secretion system protein GspF" evidence="8">
    <location>
        <begin position="5"/>
        <end position="122"/>
    </location>
</feature>
<evidence type="ECO:0000256" key="4">
    <source>
        <dbReference type="ARBA" id="ARBA00022692"/>
    </source>
</evidence>
<dbReference type="Gene3D" id="1.20.81.30">
    <property type="entry name" value="Type II secretion system (T2SS), domain F"/>
    <property type="match status" value="2"/>
</dbReference>
<evidence type="ECO:0000256" key="3">
    <source>
        <dbReference type="ARBA" id="ARBA00022475"/>
    </source>
</evidence>
<sequence>MQQKFLSRFSQLLENGFSIADALAIMKTLFKKHAVDPMIIACLQGQNFADTLEECHFEHRIIYMIRSSEQAGALLQGLQKAADYSDFHLKNRSDLSKKIRYPLTLFGLMSLILIAVFILFMPKIQSFYDSFNLSGDTDFLQTIFIIIGCLIGVIALLTILMTLILKWQSIPFQAHVKQWLFKLPLLRSLMQKIFSYYFSSQWLIFLTCGLSLKESLEMMLKFETIPFIKLIIKEFNQTLEAGTPLELAFHQSPYFTPYFRLTMAHALTLGSIQAELAYYSHSEFKQLSALLSQSFKILQFSLLMLIGIIIILIYLSILQPVFQMIDII</sequence>
<keyword evidence="5 7" id="KW-1133">Transmembrane helix</keyword>
<name>A0A9X4XDQ6_9FIRM</name>
<gene>
    <name evidence="9" type="ORF">GMA92_08280</name>
</gene>
<dbReference type="PANTHER" id="PTHR30012">
    <property type="entry name" value="GENERAL SECRETION PATHWAY PROTEIN"/>
    <property type="match status" value="1"/>
</dbReference>
<keyword evidence="3" id="KW-1003">Cell membrane</keyword>
<evidence type="ECO:0000259" key="8">
    <source>
        <dbReference type="Pfam" id="PF00482"/>
    </source>
</evidence>
<dbReference type="InterPro" id="IPR042094">
    <property type="entry name" value="T2SS_GspF_sf"/>
</dbReference>
<comment type="subcellular location">
    <subcellularLocation>
        <location evidence="1">Cell membrane</location>
        <topology evidence="1">Multi-pass membrane protein</topology>
    </subcellularLocation>
</comment>
<evidence type="ECO:0000313" key="10">
    <source>
        <dbReference type="Proteomes" id="UP000487649"/>
    </source>
</evidence>
<dbReference type="GO" id="GO:0005886">
    <property type="term" value="C:plasma membrane"/>
    <property type="evidence" value="ECO:0007669"/>
    <property type="project" value="UniProtKB-SubCell"/>
</dbReference>
<feature type="domain" description="Type II secretion system protein GspF" evidence="8">
    <location>
        <begin position="198"/>
        <end position="319"/>
    </location>
</feature>
<dbReference type="Proteomes" id="UP000487649">
    <property type="component" value="Unassembled WGS sequence"/>
</dbReference>
<comment type="similarity">
    <text evidence="2">Belongs to the GSP F family.</text>
</comment>
<feature type="transmembrane region" description="Helical" evidence="7">
    <location>
        <begin position="300"/>
        <end position="322"/>
    </location>
</feature>
<comment type="caution">
    <text evidence="9">The sequence shown here is derived from an EMBL/GenBank/DDBJ whole genome shotgun (WGS) entry which is preliminary data.</text>
</comment>
<evidence type="ECO:0000256" key="6">
    <source>
        <dbReference type="ARBA" id="ARBA00023136"/>
    </source>
</evidence>
<proteinExistence type="inferred from homology"/>
<dbReference type="Pfam" id="PF00482">
    <property type="entry name" value="T2SSF"/>
    <property type="match status" value="2"/>
</dbReference>
<accession>A0A9X4XDQ6</accession>